<evidence type="ECO:0000313" key="4">
    <source>
        <dbReference type="EMBL" id="MDI1486433.1"/>
    </source>
</evidence>
<evidence type="ECO:0000256" key="2">
    <source>
        <dbReference type="SAM" id="SignalP"/>
    </source>
</evidence>
<dbReference type="Pfam" id="PF00004">
    <property type="entry name" value="AAA"/>
    <property type="match status" value="1"/>
</dbReference>
<dbReference type="PANTHER" id="PTHR46411">
    <property type="entry name" value="FAMILY ATPASE, PUTATIVE-RELATED"/>
    <property type="match status" value="1"/>
</dbReference>
<evidence type="ECO:0000259" key="3">
    <source>
        <dbReference type="SMART" id="SM00382"/>
    </source>
</evidence>
<dbReference type="CDD" id="cd19481">
    <property type="entry name" value="RecA-like_protease"/>
    <property type="match status" value="1"/>
</dbReference>
<keyword evidence="2" id="KW-0732">Signal</keyword>
<feature type="domain" description="AAA+ ATPase" evidence="3">
    <location>
        <begin position="603"/>
        <end position="726"/>
    </location>
</feature>
<keyword evidence="5" id="KW-1185">Reference proteome</keyword>
<dbReference type="Proteomes" id="UP001161017">
    <property type="component" value="Unassembled WGS sequence"/>
</dbReference>
<dbReference type="EMBL" id="JAPUFD010000003">
    <property type="protein sequence ID" value="MDI1486433.1"/>
    <property type="molecule type" value="Genomic_DNA"/>
</dbReference>
<sequence>MTATILVLRLNIAAVAVPVVDLQMGTALTEEQVMTNHPDVDRARSGYVDVLERENQVLQQQLRDLQMGSNWNAPSFIQHPPTHQPMGTHTNPWTREAPADNFRDAEAPSRELKEQAPAEPDVGPKLEITKLIKQHRSYGNPKISKDLSKGDPKDVERSHDKPVITVTREFDRNKQFWRTCVEIVSPDLPALLKQTGDFVGNIHMIDGAAEFREPFLDLFYNQSALKRAAYGPITCEDLSAEALQRAKHQADVINGFMARDLRVIYTRYEQFELSESPPSTISYPDLWMLYRPGTVVYKDHNGRYEAFMVHSVRGMEKRQKGSKTSSHTRMDLTCFSVDYDGEIFGRVWSQHCIPPYHGSKEITSLDLIPERFVPDIAQVEESMIKRGQRFWTLQGQSYFEYTGIQSSKYSSEEKTRVMVDYATYQRRHNWPISINRKDGPADARDQDWRDNKFVRSHRRRRGYYSPDRLRSPDLLPLPPDNVDEWSPERDGGRDYNQTYSKTKIARPAARDEDTFKHFDVLDPSAAPPDLALLLCPRQAHAYNMRDKQWRLVQVEELQPISFRSNAWDRLVLDAEYKSIIQAMVSSYVDKSAHLDDLVAAKGMGLTVLMHGPPGSGKTLTAECVAEAFSRPLYHVTCGDLGNDPDELESRLEEIFDYAVTWGCILLLDEADIFLQDRDMKDLQRNALVSIFLRTLDYFSGILFLTTNRVTTFDQAFQSRVHVTLGVPALDQKRRVAVWDIFVDDLAAKGAITGERRGELLQLVRAKWSKERLNGRQIRNAIRTALVVAEKKGVMLGPEEVAVVLRIGKEFEGYLGHGKGVMGGLEGFEEVNSD</sequence>
<dbReference type="AlphaFoldDB" id="A0AA43QH42"/>
<dbReference type="InterPro" id="IPR003593">
    <property type="entry name" value="AAA+_ATPase"/>
</dbReference>
<gene>
    <name evidence="4" type="ORF">OHK93_005661</name>
</gene>
<protein>
    <recommendedName>
        <fullName evidence="3">AAA+ ATPase domain-containing protein</fullName>
    </recommendedName>
</protein>
<feature type="compositionally biased region" description="Basic and acidic residues" evidence="1">
    <location>
        <begin position="143"/>
        <end position="159"/>
    </location>
</feature>
<evidence type="ECO:0000313" key="5">
    <source>
        <dbReference type="Proteomes" id="UP001161017"/>
    </source>
</evidence>
<feature type="region of interest" description="Disordered" evidence="1">
    <location>
        <begin position="139"/>
        <end position="159"/>
    </location>
</feature>
<dbReference type="InterPro" id="IPR054289">
    <property type="entry name" value="DUF7025"/>
</dbReference>
<accession>A0AA43QH42</accession>
<feature type="region of interest" description="Disordered" evidence="1">
    <location>
        <begin position="105"/>
        <end position="126"/>
    </location>
</feature>
<dbReference type="PANTHER" id="PTHR46411:SF2">
    <property type="entry name" value="AAA+ ATPASE DOMAIN-CONTAINING PROTEIN"/>
    <property type="match status" value="1"/>
</dbReference>
<dbReference type="Pfam" id="PF22942">
    <property type="entry name" value="DUF7025"/>
    <property type="match status" value="1"/>
</dbReference>
<dbReference type="InterPro" id="IPR056599">
    <property type="entry name" value="AAA_lid_fung"/>
</dbReference>
<dbReference type="GO" id="GO:0016887">
    <property type="term" value="F:ATP hydrolysis activity"/>
    <property type="evidence" value="ECO:0007669"/>
    <property type="project" value="InterPro"/>
</dbReference>
<dbReference type="SMART" id="SM00382">
    <property type="entry name" value="AAA"/>
    <property type="match status" value="1"/>
</dbReference>
<dbReference type="InterPro" id="IPR027417">
    <property type="entry name" value="P-loop_NTPase"/>
</dbReference>
<comment type="caution">
    <text evidence="4">The sequence shown here is derived from an EMBL/GenBank/DDBJ whole genome shotgun (WGS) entry which is preliminary data.</text>
</comment>
<name>A0AA43QH42_9LECA</name>
<dbReference type="Pfam" id="PF23232">
    <property type="entry name" value="AAA_lid_13"/>
    <property type="match status" value="1"/>
</dbReference>
<dbReference type="GO" id="GO:0005524">
    <property type="term" value="F:ATP binding"/>
    <property type="evidence" value="ECO:0007669"/>
    <property type="project" value="InterPro"/>
</dbReference>
<evidence type="ECO:0000256" key="1">
    <source>
        <dbReference type="SAM" id="MobiDB-lite"/>
    </source>
</evidence>
<reference evidence="4" key="1">
    <citation type="journal article" date="2023" name="Genome Biol. Evol.">
        <title>First Whole Genome Sequence and Flow Cytometry Genome Size Data for the Lichen-Forming Fungus Ramalina farinacea (Ascomycota).</title>
        <authorList>
            <person name="Llewellyn T."/>
            <person name="Mian S."/>
            <person name="Hill R."/>
            <person name="Leitch I.J."/>
            <person name="Gaya E."/>
        </authorList>
    </citation>
    <scope>NUCLEOTIDE SEQUENCE</scope>
    <source>
        <strain evidence="4">LIQ254RAFAR</strain>
    </source>
</reference>
<dbReference type="InterPro" id="IPR003959">
    <property type="entry name" value="ATPase_AAA_core"/>
</dbReference>
<dbReference type="Gene3D" id="3.40.50.300">
    <property type="entry name" value="P-loop containing nucleotide triphosphate hydrolases"/>
    <property type="match status" value="1"/>
</dbReference>
<feature type="chain" id="PRO_5041249544" description="AAA+ ATPase domain-containing protein" evidence="2">
    <location>
        <begin position="17"/>
        <end position="833"/>
    </location>
</feature>
<feature type="region of interest" description="Disordered" evidence="1">
    <location>
        <begin position="464"/>
        <end position="500"/>
    </location>
</feature>
<proteinExistence type="predicted"/>
<organism evidence="4 5">
    <name type="scientific">Ramalina farinacea</name>
    <dbReference type="NCBI Taxonomy" id="258253"/>
    <lineage>
        <taxon>Eukaryota</taxon>
        <taxon>Fungi</taxon>
        <taxon>Dikarya</taxon>
        <taxon>Ascomycota</taxon>
        <taxon>Pezizomycotina</taxon>
        <taxon>Lecanoromycetes</taxon>
        <taxon>OSLEUM clade</taxon>
        <taxon>Lecanoromycetidae</taxon>
        <taxon>Lecanorales</taxon>
        <taxon>Lecanorineae</taxon>
        <taxon>Ramalinaceae</taxon>
        <taxon>Ramalina</taxon>
    </lineage>
</organism>
<dbReference type="SUPFAM" id="SSF52540">
    <property type="entry name" value="P-loop containing nucleoside triphosphate hydrolases"/>
    <property type="match status" value="1"/>
</dbReference>
<feature type="signal peptide" evidence="2">
    <location>
        <begin position="1"/>
        <end position="16"/>
    </location>
</feature>